<keyword evidence="5" id="KW-0735">Signal-anchor</keyword>
<evidence type="ECO:0000256" key="9">
    <source>
        <dbReference type="ARBA" id="ARBA00023163"/>
    </source>
</evidence>
<evidence type="ECO:0000256" key="10">
    <source>
        <dbReference type="ARBA" id="ARBA00037178"/>
    </source>
</evidence>
<dbReference type="Pfam" id="PF03816">
    <property type="entry name" value="LytR_cpsA_psr"/>
    <property type="match status" value="1"/>
</dbReference>
<keyword evidence="15" id="KW-1185">Reference proteome</keyword>
<comment type="similarity">
    <text evidence="2">Belongs to the LytR/CpsA/Psr (LCP) family.</text>
</comment>
<evidence type="ECO:0000259" key="13">
    <source>
        <dbReference type="Pfam" id="PF03816"/>
    </source>
</evidence>
<keyword evidence="4 12" id="KW-0812">Transmembrane</keyword>
<evidence type="ECO:0000256" key="4">
    <source>
        <dbReference type="ARBA" id="ARBA00022692"/>
    </source>
</evidence>
<accession>A0ABU0DW46</accession>
<dbReference type="RefSeq" id="WP_307069462.1">
    <property type="nucleotide sequence ID" value="NZ_JAUSUP010000012.1"/>
</dbReference>
<dbReference type="InterPro" id="IPR004474">
    <property type="entry name" value="LytR_CpsA_psr"/>
</dbReference>
<comment type="caution">
    <text evidence="14">The sequence shown here is derived from an EMBL/GenBank/DDBJ whole genome shotgun (WGS) entry which is preliminary data.</text>
</comment>
<evidence type="ECO:0000313" key="14">
    <source>
        <dbReference type="EMBL" id="MDQ0352684.1"/>
    </source>
</evidence>
<organism evidence="14 15">
    <name type="scientific">Alkalibacillus filiformis</name>
    <dbReference type="NCBI Taxonomy" id="200990"/>
    <lineage>
        <taxon>Bacteria</taxon>
        <taxon>Bacillati</taxon>
        <taxon>Bacillota</taxon>
        <taxon>Bacilli</taxon>
        <taxon>Bacillales</taxon>
        <taxon>Bacillaceae</taxon>
        <taxon>Alkalibacillus</taxon>
    </lineage>
</organism>
<keyword evidence="7" id="KW-0805">Transcription regulation</keyword>
<comment type="subcellular location">
    <subcellularLocation>
        <location evidence="1">Cell membrane</location>
        <topology evidence="1">Single-pass type II membrane protein</topology>
    </subcellularLocation>
</comment>
<keyword evidence="3" id="KW-1003">Cell membrane</keyword>
<dbReference type="Proteomes" id="UP001236723">
    <property type="component" value="Unassembled WGS sequence"/>
</dbReference>
<keyword evidence="8 12" id="KW-0472">Membrane</keyword>
<dbReference type="EMBL" id="JAUSUP010000012">
    <property type="protein sequence ID" value="MDQ0352684.1"/>
    <property type="molecule type" value="Genomic_DNA"/>
</dbReference>
<name>A0ABU0DW46_9BACI</name>
<evidence type="ECO:0000256" key="2">
    <source>
        <dbReference type="ARBA" id="ARBA00006068"/>
    </source>
</evidence>
<gene>
    <name evidence="14" type="ORF">J2R98_002535</name>
</gene>
<proteinExistence type="inferred from homology"/>
<feature type="domain" description="Cell envelope-related transcriptional attenuator" evidence="13">
    <location>
        <begin position="92"/>
        <end position="240"/>
    </location>
</feature>
<dbReference type="InterPro" id="IPR050922">
    <property type="entry name" value="LytR/CpsA/Psr_CW_biosynth"/>
</dbReference>
<sequence length="336" mass="38300">MTTSRKEMRKKKFKRRLKIWGLVAIAFFLVFTAYVIYEYQQGRSVAQQDMADYQDEEQSEQYRDEFQGDAEIEDQTNVLILGVDAEEQGNPRTDAIMIGQYDTDENRAKVVSIMRDTYVDIPGHGRNKINAAFAFGGPELLRQTIKENFGVDVNYYAMVNFRGFENIVNTIAPSGIEIDVERRMHYVDRAGGVHIDLQPGLQKLDGENLLDYVRFRSDSENDFGRVRRQQQVMSALKGEILSFTGASRLPRAVGTLEPYVDTNMETGTIISIMTNYFSNTPDEIESLRIPVEGSYWDARYSHAGQVLEIDSIENSEALQSFLDKEENEDETGDGIN</sequence>
<keyword evidence="6 12" id="KW-1133">Transmembrane helix</keyword>
<evidence type="ECO:0000256" key="11">
    <source>
        <dbReference type="ARBA" id="ARBA00040752"/>
    </source>
</evidence>
<evidence type="ECO:0000256" key="3">
    <source>
        <dbReference type="ARBA" id="ARBA00022475"/>
    </source>
</evidence>
<evidence type="ECO:0000256" key="7">
    <source>
        <dbReference type="ARBA" id="ARBA00023015"/>
    </source>
</evidence>
<feature type="transmembrane region" description="Helical" evidence="12">
    <location>
        <begin position="20"/>
        <end position="37"/>
    </location>
</feature>
<reference evidence="14 15" key="1">
    <citation type="submission" date="2023-07" db="EMBL/GenBank/DDBJ databases">
        <title>Genomic Encyclopedia of Type Strains, Phase IV (KMG-IV): sequencing the most valuable type-strain genomes for metagenomic binning, comparative biology and taxonomic classification.</title>
        <authorList>
            <person name="Goeker M."/>
        </authorList>
    </citation>
    <scope>NUCLEOTIDE SEQUENCE [LARGE SCALE GENOMIC DNA]</scope>
    <source>
        <strain evidence="14 15">DSM 15448</strain>
    </source>
</reference>
<evidence type="ECO:0000256" key="12">
    <source>
        <dbReference type="SAM" id="Phobius"/>
    </source>
</evidence>
<evidence type="ECO:0000256" key="1">
    <source>
        <dbReference type="ARBA" id="ARBA00004401"/>
    </source>
</evidence>
<evidence type="ECO:0000256" key="6">
    <source>
        <dbReference type="ARBA" id="ARBA00022989"/>
    </source>
</evidence>
<keyword evidence="9" id="KW-0804">Transcription</keyword>
<evidence type="ECO:0000313" key="15">
    <source>
        <dbReference type="Proteomes" id="UP001236723"/>
    </source>
</evidence>
<evidence type="ECO:0000256" key="5">
    <source>
        <dbReference type="ARBA" id="ARBA00022968"/>
    </source>
</evidence>
<comment type="function">
    <text evidence="10">Involved in SarA attenuation. Affects resistance to oxacillin and teicoplanin, as well as the synthesis of virulence factors.</text>
</comment>
<dbReference type="PANTHER" id="PTHR33392">
    <property type="entry name" value="POLYISOPRENYL-TEICHOIC ACID--PEPTIDOGLYCAN TEICHOIC ACID TRANSFERASE TAGU"/>
    <property type="match status" value="1"/>
</dbReference>
<dbReference type="PANTHER" id="PTHR33392:SF8">
    <property type="entry name" value="REGULATORY PROTEIN MSRR"/>
    <property type="match status" value="1"/>
</dbReference>
<protein>
    <recommendedName>
        <fullName evidence="11">Regulatory protein MsrR</fullName>
    </recommendedName>
</protein>
<dbReference type="NCBIfam" id="TIGR00350">
    <property type="entry name" value="lytR_cpsA_psr"/>
    <property type="match status" value="1"/>
</dbReference>
<evidence type="ECO:0000256" key="8">
    <source>
        <dbReference type="ARBA" id="ARBA00023136"/>
    </source>
</evidence>
<dbReference type="Gene3D" id="3.40.630.190">
    <property type="entry name" value="LCP protein"/>
    <property type="match status" value="1"/>
</dbReference>